<dbReference type="EMBL" id="NJGG01000002">
    <property type="protein sequence ID" value="OXL14847.1"/>
    <property type="molecule type" value="Genomic_DNA"/>
</dbReference>
<accession>A0A229FS44</accession>
<proteinExistence type="predicted"/>
<feature type="transmembrane region" description="Helical" evidence="2">
    <location>
        <begin position="31"/>
        <end position="52"/>
    </location>
</feature>
<keyword evidence="5" id="KW-1185">Reference proteome</keyword>
<dbReference type="Gene3D" id="2.40.30.170">
    <property type="match status" value="1"/>
</dbReference>
<dbReference type="SUPFAM" id="SSF111369">
    <property type="entry name" value="HlyD-like secretion proteins"/>
    <property type="match status" value="1"/>
</dbReference>
<feature type="coiled-coil region" evidence="1">
    <location>
        <begin position="104"/>
        <end position="155"/>
    </location>
</feature>
<dbReference type="Gene3D" id="2.40.50.100">
    <property type="match status" value="1"/>
</dbReference>
<evidence type="ECO:0000256" key="1">
    <source>
        <dbReference type="SAM" id="Coils"/>
    </source>
</evidence>
<dbReference type="InterPro" id="IPR058625">
    <property type="entry name" value="MdtA-like_BSH"/>
</dbReference>
<keyword evidence="2" id="KW-1133">Transmembrane helix</keyword>
<dbReference type="Proteomes" id="UP000215188">
    <property type="component" value="Unassembled WGS sequence"/>
</dbReference>
<dbReference type="InterPro" id="IPR050393">
    <property type="entry name" value="MFP_Efflux_Pump"/>
</dbReference>
<keyword evidence="2" id="KW-0472">Membrane</keyword>
<dbReference type="Pfam" id="PF25917">
    <property type="entry name" value="BSH_RND"/>
    <property type="match status" value="1"/>
</dbReference>
<protein>
    <submittedName>
        <fullName evidence="4">Multidrug transporter</fullName>
    </submittedName>
</protein>
<dbReference type="PANTHER" id="PTHR30367">
    <property type="entry name" value="P-HYDROXYBENZOIC ACID EFFLUX PUMP SUBUNIT AAEA-RELATED"/>
    <property type="match status" value="1"/>
</dbReference>
<evidence type="ECO:0000259" key="3">
    <source>
        <dbReference type="Pfam" id="PF25917"/>
    </source>
</evidence>
<dbReference type="AlphaFoldDB" id="A0A229FS44"/>
<evidence type="ECO:0000256" key="2">
    <source>
        <dbReference type="SAM" id="Phobius"/>
    </source>
</evidence>
<dbReference type="PANTHER" id="PTHR30367:SF1">
    <property type="entry name" value="MULTIDRUG RESISTANCE PROTEIN MDTN"/>
    <property type="match status" value="1"/>
</dbReference>
<organism evidence="4 5">
    <name type="scientific">Polynucleobacter cosmopolitanus</name>
    <dbReference type="NCBI Taxonomy" id="351345"/>
    <lineage>
        <taxon>Bacteria</taxon>
        <taxon>Pseudomonadati</taxon>
        <taxon>Pseudomonadota</taxon>
        <taxon>Betaproteobacteria</taxon>
        <taxon>Burkholderiales</taxon>
        <taxon>Burkholderiaceae</taxon>
        <taxon>Polynucleobacter</taxon>
    </lineage>
</organism>
<feature type="transmembrane region" description="Helical" evidence="2">
    <location>
        <begin position="6"/>
        <end position="22"/>
    </location>
</feature>
<evidence type="ECO:0000313" key="4">
    <source>
        <dbReference type="EMBL" id="OXL14847.1"/>
    </source>
</evidence>
<sequence>MLEIIIVLYALVVWWVFFKRKLYPWNKRSKIIVFVTPVVFVLIMILLMNIFAPSSSDVRVTRHEIPIIPQVKGRVIEVGVTDNQRVKKGDVLFKIDPEPYQASVNALNAKLKLAKQRVEENRALVKTGSGNRFDLEKAEADYDELKEKADNSYWELEQTIVRAPNNGTVINAQLRPGVFLVPTPLRAAMSFLEDDPQVFMLFHQNELHQIKPGHEAEFYVPTNPGQIYKAKVENVIWAQRQGQVNANGDLPQTGVRPAVPNRFPVKLILEEGSHTELIAAGAIGHGAIYTDNMSFLHFVRKVMLRVYSKLNYIVPKLH</sequence>
<feature type="domain" description="Multidrug resistance protein MdtA-like barrel-sandwich hybrid" evidence="3">
    <location>
        <begin position="67"/>
        <end position="177"/>
    </location>
</feature>
<evidence type="ECO:0000313" key="5">
    <source>
        <dbReference type="Proteomes" id="UP000215188"/>
    </source>
</evidence>
<dbReference type="RefSeq" id="WP_089515742.1">
    <property type="nucleotide sequence ID" value="NZ_NJGG01000002.1"/>
</dbReference>
<gene>
    <name evidence="4" type="ORF">AOC33_05865</name>
</gene>
<dbReference type="OrthoDB" id="286173at2"/>
<comment type="caution">
    <text evidence="4">The sequence shown here is derived from an EMBL/GenBank/DDBJ whole genome shotgun (WGS) entry which is preliminary data.</text>
</comment>
<keyword evidence="1" id="KW-0175">Coiled coil</keyword>
<reference evidence="4 5" key="1">
    <citation type="submission" date="2017-06" db="EMBL/GenBank/DDBJ databases">
        <title>Reclassification of a Polynucleobacter cosmopolitanus strain isolated from tropical Lake Victoria as Polynucleobacter victoriensis comb. nov.</title>
        <authorList>
            <person name="Hahn M.W."/>
        </authorList>
    </citation>
    <scope>NUCLEOTIDE SEQUENCE [LARGE SCALE GENOMIC DNA]</scope>
    <source>
        <strain evidence="4 5">MWH-MoIso2</strain>
    </source>
</reference>
<name>A0A229FS44_9BURK</name>
<keyword evidence="2" id="KW-0812">Transmembrane</keyword>